<accession>A0A6A7C4B5</accession>
<dbReference type="EMBL" id="MU005969">
    <property type="protein sequence ID" value="KAF2861889.1"/>
    <property type="molecule type" value="Genomic_DNA"/>
</dbReference>
<dbReference type="Proteomes" id="UP000799421">
    <property type="component" value="Unassembled WGS sequence"/>
</dbReference>
<sequence>MSDSDQPIDKNSRAAKGSDEARQTMKNAMDSVYVAEWDASIPFADRSRFASKYNGTYVSPSDSIMSPASEKLAGFKQKQISKQLNNSKSSISRQLFTRNPSTGTTASEDPKFGSKTSAS</sequence>
<gene>
    <name evidence="2" type="ORF">K470DRAFT_256434</name>
</gene>
<dbReference type="OrthoDB" id="5578329at2759"/>
<evidence type="ECO:0000313" key="2">
    <source>
        <dbReference type="EMBL" id="KAF2861889.1"/>
    </source>
</evidence>
<protein>
    <submittedName>
        <fullName evidence="2">Uncharacterized protein</fullName>
    </submittedName>
</protein>
<feature type="compositionally biased region" description="Basic and acidic residues" evidence="1">
    <location>
        <begin position="7"/>
        <end position="23"/>
    </location>
</feature>
<dbReference type="InterPro" id="IPR007727">
    <property type="entry name" value="Spo12"/>
</dbReference>
<evidence type="ECO:0000256" key="1">
    <source>
        <dbReference type="SAM" id="MobiDB-lite"/>
    </source>
</evidence>
<keyword evidence="3" id="KW-1185">Reference proteome</keyword>
<name>A0A6A7C4B5_9PEZI</name>
<feature type="compositionally biased region" description="Polar residues" evidence="1">
    <location>
        <begin position="78"/>
        <end position="107"/>
    </location>
</feature>
<organism evidence="2 3">
    <name type="scientific">Piedraia hortae CBS 480.64</name>
    <dbReference type="NCBI Taxonomy" id="1314780"/>
    <lineage>
        <taxon>Eukaryota</taxon>
        <taxon>Fungi</taxon>
        <taxon>Dikarya</taxon>
        <taxon>Ascomycota</taxon>
        <taxon>Pezizomycotina</taxon>
        <taxon>Dothideomycetes</taxon>
        <taxon>Dothideomycetidae</taxon>
        <taxon>Capnodiales</taxon>
        <taxon>Piedraiaceae</taxon>
        <taxon>Piedraia</taxon>
    </lineage>
</organism>
<feature type="region of interest" description="Disordered" evidence="1">
    <location>
        <begin position="1"/>
        <end position="23"/>
    </location>
</feature>
<reference evidence="2" key="1">
    <citation type="journal article" date="2020" name="Stud. Mycol.">
        <title>101 Dothideomycetes genomes: a test case for predicting lifestyles and emergence of pathogens.</title>
        <authorList>
            <person name="Haridas S."/>
            <person name="Albert R."/>
            <person name="Binder M."/>
            <person name="Bloem J."/>
            <person name="Labutti K."/>
            <person name="Salamov A."/>
            <person name="Andreopoulos B."/>
            <person name="Baker S."/>
            <person name="Barry K."/>
            <person name="Bills G."/>
            <person name="Bluhm B."/>
            <person name="Cannon C."/>
            <person name="Castanera R."/>
            <person name="Culley D."/>
            <person name="Daum C."/>
            <person name="Ezra D."/>
            <person name="Gonzalez J."/>
            <person name="Henrissat B."/>
            <person name="Kuo A."/>
            <person name="Liang C."/>
            <person name="Lipzen A."/>
            <person name="Lutzoni F."/>
            <person name="Magnuson J."/>
            <person name="Mondo S."/>
            <person name="Nolan M."/>
            <person name="Ohm R."/>
            <person name="Pangilinan J."/>
            <person name="Park H.-J."/>
            <person name="Ramirez L."/>
            <person name="Alfaro M."/>
            <person name="Sun H."/>
            <person name="Tritt A."/>
            <person name="Yoshinaga Y."/>
            <person name="Zwiers L.-H."/>
            <person name="Turgeon B."/>
            <person name="Goodwin S."/>
            <person name="Spatafora J."/>
            <person name="Crous P."/>
            <person name="Grigoriev I."/>
        </authorList>
    </citation>
    <scope>NUCLEOTIDE SEQUENCE</scope>
    <source>
        <strain evidence="2">CBS 480.64</strain>
    </source>
</reference>
<proteinExistence type="predicted"/>
<feature type="region of interest" description="Disordered" evidence="1">
    <location>
        <begin position="76"/>
        <end position="119"/>
    </location>
</feature>
<dbReference type="AlphaFoldDB" id="A0A6A7C4B5"/>
<dbReference type="Pfam" id="PF05032">
    <property type="entry name" value="Spo12"/>
    <property type="match status" value="1"/>
</dbReference>
<evidence type="ECO:0000313" key="3">
    <source>
        <dbReference type="Proteomes" id="UP000799421"/>
    </source>
</evidence>
<feature type="non-terminal residue" evidence="2">
    <location>
        <position position="119"/>
    </location>
</feature>